<accession>A0A1Q9A1S5</accession>
<evidence type="ECO:0000313" key="6">
    <source>
        <dbReference type="Proteomes" id="UP000544107"/>
    </source>
</evidence>
<evidence type="ECO:0000313" key="5">
    <source>
        <dbReference type="Proteomes" id="UP000185598"/>
    </source>
</evidence>
<dbReference type="EMBL" id="JACIED010000004">
    <property type="protein sequence ID" value="MBB4009286.1"/>
    <property type="molecule type" value="Genomic_DNA"/>
</dbReference>
<gene>
    <name evidence="4" type="ORF">BJF91_00335</name>
    <name evidence="3" type="ORF">GGQ71_003568</name>
</gene>
<dbReference type="OrthoDB" id="8283571at2"/>
<evidence type="ECO:0000313" key="4">
    <source>
        <dbReference type="EMBL" id="OLP48453.1"/>
    </source>
</evidence>
<keyword evidence="2" id="KW-1133">Transmembrane helix</keyword>
<feature type="region of interest" description="Disordered" evidence="1">
    <location>
        <begin position="196"/>
        <end position="226"/>
    </location>
</feature>
<dbReference type="EMBL" id="MKIN01000023">
    <property type="protein sequence ID" value="OLP48453.1"/>
    <property type="molecule type" value="Genomic_DNA"/>
</dbReference>
<dbReference type="STRING" id="887144.BJF91_00335"/>
<reference evidence="3 6" key="2">
    <citation type="submission" date="2020-08" db="EMBL/GenBank/DDBJ databases">
        <title>Genomic Encyclopedia of Type Strains, Phase IV (KMG-IV): sequencing the most valuable type-strain genomes for metagenomic binning, comparative biology and taxonomic classification.</title>
        <authorList>
            <person name="Goeker M."/>
        </authorList>
    </citation>
    <scope>NUCLEOTIDE SEQUENCE [LARGE SCALE GENOMIC DNA]</scope>
    <source>
        <strain evidence="3 6">DSM 100021</strain>
    </source>
</reference>
<dbReference type="RefSeq" id="WP_075615768.1">
    <property type="nucleotide sequence ID" value="NZ_JACIED010000004.1"/>
</dbReference>
<protein>
    <recommendedName>
        <fullName evidence="7">DUF3426 domain-containing protein</fullName>
    </recommendedName>
</protein>
<evidence type="ECO:0000313" key="3">
    <source>
        <dbReference type="EMBL" id="MBB4009286.1"/>
    </source>
</evidence>
<keyword evidence="5" id="KW-1185">Reference proteome</keyword>
<sequence length="226" mass="24436">MNAFRFRRHDVEFDVDLLPPERAYRPLPRAGFPLANDVSDAKFVTVNDPVGALRSRIQDELNRRPSSKPNQFWPSAVEGAYQQLAQLETRLGTLSERSFTSLVAAVVLVVFLAAGGFCLFGSNQPAPMGRALDISHVSLTPQMADGMPVLLVNAIVENRAAAVQRLPDIRADLYLDGRLAASTLIAPPAEEIGSGQSRGVVAKLRHPGGKKPELKLSFATEGVPQG</sequence>
<organism evidence="4 5">
    <name type="scientific">Allorhizobium taibaishanense</name>
    <dbReference type="NCBI Taxonomy" id="887144"/>
    <lineage>
        <taxon>Bacteria</taxon>
        <taxon>Pseudomonadati</taxon>
        <taxon>Pseudomonadota</taxon>
        <taxon>Alphaproteobacteria</taxon>
        <taxon>Hyphomicrobiales</taxon>
        <taxon>Rhizobiaceae</taxon>
        <taxon>Rhizobium/Agrobacterium group</taxon>
        <taxon>Allorhizobium</taxon>
    </lineage>
</organism>
<dbReference type="Proteomes" id="UP000185598">
    <property type="component" value="Unassembled WGS sequence"/>
</dbReference>
<dbReference type="Proteomes" id="UP000544107">
    <property type="component" value="Unassembled WGS sequence"/>
</dbReference>
<reference evidence="4 5" key="1">
    <citation type="submission" date="2016-09" db="EMBL/GenBank/DDBJ databases">
        <title>Rhizobium oryziradicis sp. nov., isolated from the root of rice.</title>
        <authorList>
            <person name="Zhao J."/>
            <person name="Zhang X."/>
        </authorList>
    </citation>
    <scope>NUCLEOTIDE SEQUENCE [LARGE SCALE GENOMIC DNA]</scope>
    <source>
        <strain evidence="4 5">14971</strain>
    </source>
</reference>
<proteinExistence type="predicted"/>
<comment type="caution">
    <text evidence="4">The sequence shown here is derived from an EMBL/GenBank/DDBJ whole genome shotgun (WGS) entry which is preliminary data.</text>
</comment>
<evidence type="ECO:0000256" key="2">
    <source>
        <dbReference type="SAM" id="Phobius"/>
    </source>
</evidence>
<keyword evidence="2" id="KW-0812">Transmembrane</keyword>
<evidence type="ECO:0000256" key="1">
    <source>
        <dbReference type="SAM" id="MobiDB-lite"/>
    </source>
</evidence>
<evidence type="ECO:0008006" key="7">
    <source>
        <dbReference type="Google" id="ProtNLM"/>
    </source>
</evidence>
<dbReference type="AlphaFoldDB" id="A0A1Q9A1S5"/>
<feature type="transmembrane region" description="Helical" evidence="2">
    <location>
        <begin position="99"/>
        <end position="122"/>
    </location>
</feature>
<keyword evidence="2" id="KW-0472">Membrane</keyword>
<name>A0A1Q9A1S5_9HYPH</name>